<keyword evidence="9" id="KW-0508">mRNA splicing</keyword>
<comment type="catalytic activity">
    <reaction evidence="10">
        <text>ATP + H2O = ADP + phosphate + H(+)</text>
        <dbReference type="Rhea" id="RHEA:13065"/>
        <dbReference type="ChEBI" id="CHEBI:15377"/>
        <dbReference type="ChEBI" id="CHEBI:15378"/>
        <dbReference type="ChEBI" id="CHEBI:30616"/>
        <dbReference type="ChEBI" id="CHEBI:43474"/>
        <dbReference type="ChEBI" id="CHEBI:456216"/>
        <dbReference type="EC" id="3.6.4.13"/>
    </reaction>
</comment>
<feature type="region of interest" description="Disordered" evidence="11">
    <location>
        <begin position="677"/>
        <end position="696"/>
    </location>
</feature>
<evidence type="ECO:0000256" key="3">
    <source>
        <dbReference type="ARBA" id="ARBA00022664"/>
    </source>
</evidence>
<feature type="domain" description="Helicase ATP-binding" evidence="12">
    <location>
        <begin position="1057"/>
        <end position="1221"/>
    </location>
</feature>
<dbReference type="InterPro" id="IPR001650">
    <property type="entry name" value="Helicase_C-like"/>
</dbReference>
<dbReference type="PROSITE" id="PS51396">
    <property type="entry name" value="PUL"/>
    <property type="match status" value="1"/>
</dbReference>
<dbReference type="Pfam" id="PF00085">
    <property type="entry name" value="Thioredoxin"/>
    <property type="match status" value="1"/>
</dbReference>
<dbReference type="SMART" id="SM01179">
    <property type="entry name" value="DUF862"/>
    <property type="match status" value="1"/>
</dbReference>
<dbReference type="Gene3D" id="3.90.1720.30">
    <property type="entry name" value="PPPDE domains"/>
    <property type="match status" value="1"/>
</dbReference>
<dbReference type="PROSITE" id="PS00690">
    <property type="entry name" value="DEAH_ATP_HELICASE"/>
    <property type="match status" value="1"/>
</dbReference>
<dbReference type="FunFam" id="3.40.50.300:FF:000594">
    <property type="entry name" value="Pre-mRNA-splicing factor ATP-dependent RNA helicase"/>
    <property type="match status" value="1"/>
</dbReference>
<dbReference type="SMART" id="SM00490">
    <property type="entry name" value="HELICc"/>
    <property type="match status" value="1"/>
</dbReference>
<dbReference type="EMBL" id="JACYCC010000212">
    <property type="protein sequence ID" value="KAF8672110.1"/>
    <property type="molecule type" value="Genomic_DNA"/>
</dbReference>
<dbReference type="GO" id="GO:0071013">
    <property type="term" value="C:catalytic step 2 spliceosome"/>
    <property type="evidence" value="ECO:0007669"/>
    <property type="project" value="TreeGrafter"/>
</dbReference>
<dbReference type="Gene3D" id="3.40.50.300">
    <property type="entry name" value="P-loop containing nucleotide triphosphate hydrolases"/>
    <property type="match status" value="2"/>
</dbReference>
<dbReference type="InterPro" id="IPR011989">
    <property type="entry name" value="ARM-like"/>
</dbReference>
<keyword evidence="6" id="KW-0378">Hydrolase</keyword>
<evidence type="ECO:0000256" key="10">
    <source>
        <dbReference type="ARBA" id="ARBA00047984"/>
    </source>
</evidence>
<dbReference type="PANTHER" id="PTHR18934">
    <property type="entry name" value="ATP-DEPENDENT RNA HELICASE"/>
    <property type="match status" value="1"/>
</dbReference>
<dbReference type="Pfam" id="PF04408">
    <property type="entry name" value="WHD_HA2"/>
    <property type="match status" value="1"/>
</dbReference>
<dbReference type="InterPro" id="IPR013535">
    <property type="entry name" value="PUL_dom"/>
</dbReference>
<dbReference type="Pfam" id="PF05903">
    <property type="entry name" value="Peptidase_C97"/>
    <property type="match status" value="1"/>
</dbReference>
<dbReference type="GO" id="GO:0006397">
    <property type="term" value="P:mRNA processing"/>
    <property type="evidence" value="ECO:0007669"/>
    <property type="project" value="UniProtKB-KW"/>
</dbReference>
<dbReference type="InterPro" id="IPR013766">
    <property type="entry name" value="Thioredoxin_domain"/>
</dbReference>
<dbReference type="InterPro" id="IPR014001">
    <property type="entry name" value="Helicase_ATP-bd"/>
</dbReference>
<evidence type="ECO:0000256" key="8">
    <source>
        <dbReference type="ARBA" id="ARBA00022840"/>
    </source>
</evidence>
<dbReference type="PROSITE" id="PS51194">
    <property type="entry name" value="HELICASE_CTER"/>
    <property type="match status" value="1"/>
</dbReference>
<dbReference type="SUPFAM" id="SSF52833">
    <property type="entry name" value="Thioredoxin-like"/>
    <property type="match status" value="1"/>
</dbReference>
<dbReference type="GO" id="GO:0006508">
    <property type="term" value="P:proteolysis"/>
    <property type="evidence" value="ECO:0007669"/>
    <property type="project" value="UniProtKB-KW"/>
</dbReference>
<evidence type="ECO:0000259" key="14">
    <source>
        <dbReference type="PROSITE" id="PS51352"/>
    </source>
</evidence>
<feature type="region of interest" description="Disordered" evidence="11">
    <location>
        <begin position="721"/>
        <end position="843"/>
    </location>
</feature>
<organism evidence="17 18">
    <name type="scientific">Rhizoctonia solani</name>
    <dbReference type="NCBI Taxonomy" id="456999"/>
    <lineage>
        <taxon>Eukaryota</taxon>
        <taxon>Fungi</taxon>
        <taxon>Dikarya</taxon>
        <taxon>Basidiomycota</taxon>
        <taxon>Agaricomycotina</taxon>
        <taxon>Agaricomycetes</taxon>
        <taxon>Cantharellales</taxon>
        <taxon>Ceratobasidiaceae</taxon>
        <taxon>Rhizoctonia</taxon>
    </lineage>
</organism>
<keyword evidence="8" id="KW-0067">ATP-binding</keyword>
<feature type="compositionally biased region" description="Basic and acidic residues" evidence="11">
    <location>
        <begin position="795"/>
        <end position="834"/>
    </location>
</feature>
<dbReference type="CDD" id="cd02947">
    <property type="entry name" value="TRX_family"/>
    <property type="match status" value="1"/>
</dbReference>
<dbReference type="GO" id="GO:0005524">
    <property type="term" value="F:ATP binding"/>
    <property type="evidence" value="ECO:0007669"/>
    <property type="project" value="UniProtKB-KW"/>
</dbReference>
<evidence type="ECO:0000256" key="4">
    <source>
        <dbReference type="ARBA" id="ARBA00022670"/>
    </source>
</evidence>
<dbReference type="CDD" id="cd18791">
    <property type="entry name" value="SF2_C_RHA"/>
    <property type="match status" value="1"/>
</dbReference>
<dbReference type="InterPro" id="IPR011709">
    <property type="entry name" value="DEAD-box_helicase_OB_fold"/>
</dbReference>
<dbReference type="Pfam" id="PF08324">
    <property type="entry name" value="PUL"/>
    <property type="match status" value="1"/>
</dbReference>
<dbReference type="SMART" id="SM00487">
    <property type="entry name" value="DEXDc"/>
    <property type="match status" value="1"/>
</dbReference>
<evidence type="ECO:0000256" key="1">
    <source>
        <dbReference type="ARBA" id="ARBA00008140"/>
    </source>
</evidence>
<dbReference type="PANTHER" id="PTHR18934:SF83">
    <property type="entry name" value="PRE-MRNA-SPLICING FACTOR ATP-DEPENDENT RNA HELICASE DHX16"/>
    <property type="match status" value="1"/>
</dbReference>
<feature type="domain" description="Thioredoxin" evidence="14">
    <location>
        <begin position="163"/>
        <end position="317"/>
    </location>
</feature>
<dbReference type="PROSITE" id="PS51192">
    <property type="entry name" value="HELICASE_ATP_BIND_1"/>
    <property type="match status" value="1"/>
</dbReference>
<feature type="region of interest" description="Disordered" evidence="11">
    <location>
        <begin position="135"/>
        <end position="154"/>
    </location>
</feature>
<keyword evidence="5" id="KW-0547">Nucleotide-binding</keyword>
<evidence type="ECO:0000259" key="16">
    <source>
        <dbReference type="PROSITE" id="PS51858"/>
    </source>
</evidence>
<evidence type="ECO:0000259" key="15">
    <source>
        <dbReference type="PROSITE" id="PS51396"/>
    </source>
</evidence>
<dbReference type="InterPro" id="IPR002464">
    <property type="entry name" value="DNA/RNA_helicase_DEAH_CS"/>
</dbReference>
<name>A0A8H7H269_9AGAM</name>
<evidence type="ECO:0000256" key="5">
    <source>
        <dbReference type="ARBA" id="ARBA00022741"/>
    </source>
</evidence>
<dbReference type="InterPro" id="IPR027417">
    <property type="entry name" value="P-loop_NTPase"/>
</dbReference>
<dbReference type="InterPro" id="IPR042266">
    <property type="entry name" value="PPPDE_sf"/>
</dbReference>
<dbReference type="InterPro" id="IPR036249">
    <property type="entry name" value="Thioredoxin-like_sf"/>
</dbReference>
<dbReference type="EC" id="3.6.4.13" evidence="2"/>
<dbReference type="GO" id="GO:0003723">
    <property type="term" value="F:RNA binding"/>
    <property type="evidence" value="ECO:0007669"/>
    <property type="project" value="TreeGrafter"/>
</dbReference>
<dbReference type="Gene3D" id="3.40.30.10">
    <property type="entry name" value="Glutaredoxin"/>
    <property type="match status" value="1"/>
</dbReference>
<dbReference type="InterPro" id="IPR007502">
    <property type="entry name" value="Helicase-assoc_dom"/>
</dbReference>
<dbReference type="SMART" id="SM00847">
    <property type="entry name" value="HA2"/>
    <property type="match status" value="1"/>
</dbReference>
<dbReference type="InterPro" id="IPR048333">
    <property type="entry name" value="HA2_WH"/>
</dbReference>
<feature type="domain" description="PPPDE" evidence="16">
    <location>
        <begin position="2"/>
        <end position="131"/>
    </location>
</feature>
<dbReference type="GO" id="GO:0005684">
    <property type="term" value="C:U2-type spliceosomal complex"/>
    <property type="evidence" value="ECO:0007669"/>
    <property type="project" value="UniProtKB-ARBA"/>
</dbReference>
<protein>
    <recommendedName>
        <fullName evidence="2">RNA helicase</fullName>
        <ecNumber evidence="2">3.6.4.13</ecNumber>
    </recommendedName>
</protein>
<gene>
    <name evidence="17" type="ORF">RHS04_07852</name>
</gene>
<comment type="caution">
    <text evidence="17">The sequence shown here is derived from an EMBL/GenBank/DDBJ whole genome shotgun (WGS) entry which is preliminary data.</text>
</comment>
<feature type="compositionally biased region" description="Basic and acidic residues" evidence="11">
    <location>
        <begin position="728"/>
        <end position="742"/>
    </location>
</feature>
<feature type="domain" description="PUL" evidence="15">
    <location>
        <begin position="297"/>
        <end position="595"/>
    </location>
</feature>
<comment type="similarity">
    <text evidence="1">Belongs to the DeSI family.</text>
</comment>
<evidence type="ECO:0000313" key="17">
    <source>
        <dbReference type="EMBL" id="KAF8672110.1"/>
    </source>
</evidence>
<dbReference type="PROSITE" id="PS51352">
    <property type="entry name" value="THIOREDOXIN_2"/>
    <property type="match status" value="1"/>
</dbReference>
<evidence type="ECO:0000313" key="18">
    <source>
        <dbReference type="Proteomes" id="UP000650582"/>
    </source>
</evidence>
<evidence type="ECO:0000256" key="9">
    <source>
        <dbReference type="ARBA" id="ARBA00023187"/>
    </source>
</evidence>
<dbReference type="SUPFAM" id="SSF52540">
    <property type="entry name" value="P-loop containing nucleoside triphosphate hydrolases"/>
    <property type="match status" value="1"/>
</dbReference>
<dbReference type="InterPro" id="IPR011545">
    <property type="entry name" value="DEAD/DEAH_box_helicase_dom"/>
</dbReference>
<evidence type="ECO:0000256" key="6">
    <source>
        <dbReference type="ARBA" id="ARBA00022801"/>
    </source>
</evidence>
<dbReference type="Pfam" id="PF00271">
    <property type="entry name" value="Helicase_C"/>
    <property type="match status" value="1"/>
</dbReference>
<evidence type="ECO:0000256" key="11">
    <source>
        <dbReference type="SAM" id="MobiDB-lite"/>
    </source>
</evidence>
<dbReference type="PROSITE" id="PS51858">
    <property type="entry name" value="PPPDE"/>
    <property type="match status" value="1"/>
</dbReference>
<feature type="domain" description="Helicase C-terminal" evidence="13">
    <location>
        <begin position="1246"/>
        <end position="1417"/>
    </location>
</feature>
<dbReference type="Gene3D" id="1.25.10.10">
    <property type="entry name" value="Leucine-rich Repeat Variant"/>
    <property type="match status" value="1"/>
</dbReference>
<dbReference type="GO" id="GO:0008233">
    <property type="term" value="F:peptidase activity"/>
    <property type="evidence" value="ECO:0007669"/>
    <property type="project" value="UniProtKB-KW"/>
</dbReference>
<accession>A0A8H7H269</accession>
<dbReference type="Pfam" id="PF00270">
    <property type="entry name" value="DEAD"/>
    <property type="match status" value="1"/>
</dbReference>
<evidence type="ECO:0000259" key="12">
    <source>
        <dbReference type="PROSITE" id="PS51192"/>
    </source>
</evidence>
<dbReference type="Gene3D" id="1.20.120.1080">
    <property type="match status" value="1"/>
</dbReference>
<dbReference type="Pfam" id="PF07717">
    <property type="entry name" value="OB_NTP_bind"/>
    <property type="match status" value="1"/>
</dbReference>
<keyword evidence="3" id="KW-0507">mRNA processing</keyword>
<proteinExistence type="inferred from homology"/>
<evidence type="ECO:0000259" key="13">
    <source>
        <dbReference type="PROSITE" id="PS51194"/>
    </source>
</evidence>
<dbReference type="GO" id="GO:0008380">
    <property type="term" value="P:RNA splicing"/>
    <property type="evidence" value="ECO:0007669"/>
    <property type="project" value="UniProtKB-KW"/>
</dbReference>
<keyword evidence="4" id="KW-0645">Protease</keyword>
<evidence type="ECO:0000256" key="7">
    <source>
        <dbReference type="ARBA" id="ARBA00022806"/>
    </source>
</evidence>
<dbReference type="Proteomes" id="UP000650582">
    <property type="component" value="Unassembled WGS sequence"/>
</dbReference>
<dbReference type="FunFam" id="3.40.50.300:FF:000007">
    <property type="entry name" value="Pre-mRNA-splicing factor ATP-dependent RNA helicase"/>
    <property type="match status" value="1"/>
</dbReference>
<keyword evidence="7 17" id="KW-0347">Helicase</keyword>
<dbReference type="InterPro" id="IPR008580">
    <property type="entry name" value="PPPDE_dom"/>
</dbReference>
<dbReference type="Pfam" id="PF21010">
    <property type="entry name" value="HA2_C"/>
    <property type="match status" value="1"/>
</dbReference>
<dbReference type="FunFam" id="1.20.120.1080:FF:000001">
    <property type="entry name" value="Pre-mRNA-splicing factor ATP-dependent RNA helicase"/>
    <property type="match status" value="1"/>
</dbReference>
<reference evidence="17" key="1">
    <citation type="submission" date="2020-09" db="EMBL/GenBank/DDBJ databases">
        <title>Comparative genome analyses of four rice-infecting Rhizoctonia solani isolates reveal extensive enrichment of homogalacturonan modification genes.</title>
        <authorList>
            <person name="Lee D.-Y."/>
            <person name="Jeon J."/>
            <person name="Kim K.-T."/>
            <person name="Cheong K."/>
            <person name="Song H."/>
            <person name="Choi G."/>
            <person name="Ko J."/>
            <person name="Opiyo S.O."/>
            <person name="Zuo S."/>
            <person name="Madhav S."/>
            <person name="Lee Y.-H."/>
            <person name="Wang G.-L."/>
        </authorList>
    </citation>
    <scope>NUCLEOTIDE SEQUENCE</scope>
    <source>
        <strain evidence="17">AG1-IA YN-7</strain>
    </source>
</reference>
<sequence length="1711" mass="191049">MSQVQLYVYDLSGGLAKALSMQMTGKQIDGIWHTSVVVFGKEIFYGQHGQPLQIADFGETAIDEDTFNEYLDDIREHYTADKYHLLDFNCNSFTNDVIGFLTGQHIPSWIRDLPADFLSTPFGASMRPMIDNMFRRPTPGTTPPPGTPQTAAPTGDISNLLLQAVAQRAASSAANQPTVNPGSSTVAAPVHIATNPPSLDSLIKSHKASVVFFTSSSCSPCRMIEPAFEDLAREKAGPDVVFVKVSMDIPAASEVAGRWGVRVTPTFIMCLGGERIDELKGADRGELKTRVDLLLYQAFPPHPHILLKLPALKALSTQAIVYEQVPDLTKLLSKIHATTISLGLAEYSSIAAMATAARVQGVDSTNDQIAEQFFKASDAFIAVAQPQDLFPLLDLWRVALLNQTFATKCALNGYAMANVIAKISEHVEKLGGATPKPLALTSLRLQSNISSNPALLRQIMNEPMHRSNFTQVTISGLLHEDTGVRTTASTLVFNLATHLQRSRRQNPTRPDSVEDGEWEVEVITAILEGLSREADSGIVHRLVSAFGFFVMLSPSFVEQTGPLLEVLEAKTTLGAVVAASTSAEVSKLARECILLCDVLDKSGQVARDLATTPTDHMSELERYISDQSLSLFGLSDQTTTDFVIASATRAKSADALHAVLSLPDTPDGHRFAQEVFSRAPRKSKGKHSVADSRRDAEQKIKEMRNKNFGFLLEDDSVAALPSKKSSKRKDEPVKAESKSSGRKERHTRKRDADGRDWESDEEEKERKRRREEEEDEYYARAQAPSGDEDEELVDEEVRKEEERLKDAKERDEFAKRVRDRDRDKTKKVVEDKSSRATGAAAEAAQRRALADDAAARVAAMPSLRERSRQEYLSKREIQQIELLRKEIADDEALFRGMKITKREQRDLDYKKQVLALAESRMKIKDKYEGYQLPDEYENEQGKIDKRKKENVLYQRYEEAKEGQFVTDIDQWEEAQAKNSAFKTGAMDKPELVEEYDYVFDESQTIQFVMDKAMKGEGLLNDRDSALRAQIEEAEKKAQSIEQTRKSLPIYAYREQLLEAIETHQVLIVVAETGSGKTTQLPQYLHEAGYTKGGLKVGCTQPRRVAAMSVAARVAEEMGTKVGYEVGYSIRFEDCTSDKTVLKYMTDGMLLREFLTEPDLAGYSALIIDEAHERTLSTDILFALVKDIARFRPELRLLISSATMDAKKFSGYFDDAPIFYVPGRRYPVDIHYTPQPEANYLHAAITTVFQIHTTQPKGDILVFFTGQDEIDAAMENLQETARALGNKVAELIVCPIYANLPSEMQAKIFEPTPEGARKATTNIAETSITIDGVVFVIDPGFVKQNSYNPRSGMASLVVVPCSRASANQRAGRAGRIGPGKAFRLYTKWAYSNELEENTVPEIQRTNLGMVVLLLKSLGINNLIEFEFMDPPPGETLMRALELLYALGALNDRGELTKLGRRMAEFPVDPMLSKTIIASEQYSCTDEVLSIISMLSESSSLFYRPKDKKMHADKARQNFVKNGGDHFTLLNIWDQWSETNYSQQWCYENFVQFKSLSRVRDIRDQLAGLCDRVEVVIQSNPNSNDITPIQKAVTSGYFYNTARTNSQHTCCVLTNLLQARLQKSGDSYRTLKTNQTVYIHPSSSLFQAQPPIKFALYYELVMTSKSYMRQVMEIKPAWLLEVAPHFFKPADLEQLGGSDKKMPKAIGSIAATQ</sequence>
<dbReference type="GO" id="GO:0003724">
    <property type="term" value="F:RNA helicase activity"/>
    <property type="evidence" value="ECO:0007669"/>
    <property type="project" value="UniProtKB-EC"/>
</dbReference>
<evidence type="ECO:0000256" key="2">
    <source>
        <dbReference type="ARBA" id="ARBA00012552"/>
    </source>
</evidence>